<name>A0A836KQW7_9TRYP</name>
<evidence type="ECO:0000313" key="2">
    <source>
        <dbReference type="EMBL" id="KAG5479435.1"/>
    </source>
</evidence>
<accession>A0A836KQW7</accession>
<dbReference type="KEGG" id="lmat:92514705"/>
<dbReference type="RefSeq" id="XP_067178990.1">
    <property type="nucleotide sequence ID" value="XM_067322193.1"/>
</dbReference>
<sequence>MPLRPSPFSCASGPSFVSPPLQRRPWDGSGHSWLLRRSLIQKWGGACIEVQQRTFAAGRTRLSRSSPAVPSSSPSLLSVAMQAKDVVTRLGPSKRLPGLRGVFLTKPIKKFSPIEVLPTAAYAAAPPAAAATPARGAEQPGAPRNLVPANVTLAPPLVLNLAFASQHTISLRRFLALRHMFSTSAYLHAATEDGWYLIAPSSAAPLCNDVSGLQAWCCRHHHRYLHHTNAAATAATSSYAHSSRAPRHSTRTEMAKLEAALDSGDELSAAQLRRLAAQEKASFSQTAEDSKENPDEDDATDNIAAAHEPRRPTSNGAAALTEGSLGGRSAAAPASVCGLPPWQLKISPPLIPEAHLFDINDGVAWPLPPPDDLASPEYWKNHRQRMALYESTGDVDATEQREALLASLRADPEMAQKLTSEQELHAAAEALFQALKHKANVAVNVDSTTGLLTLVPLWDLDAGEELLLHYGREWWTGRLLSPLLSSVSDAEMPQIRWIEQLFNYAVDTNEPFPLLIAAHERRKRPRRGAAGRKMDRKDPKSGTNVTGGERPQQPAWPGVLSRPHGDLAATFSGTTSTVDLPASHRNSDRVVLYNTVTRKRATDAAVLAFAVRRSCIDQRFMNQLVVGDAAGGVAPMFRLSEPDSEVPMLALRRALLASLRGVTTGAQGIVSQEDEGVPLLPGSPIADTTDVIAEQDARSHMNAVAGSDGDTEEDTVFSI</sequence>
<evidence type="ECO:0000313" key="3">
    <source>
        <dbReference type="Proteomes" id="UP000673552"/>
    </source>
</evidence>
<comment type="caution">
    <text evidence="2">The sequence shown here is derived from an EMBL/GenBank/DDBJ whole genome shotgun (WGS) entry which is preliminary data.</text>
</comment>
<dbReference type="EMBL" id="JAFEUZ010000021">
    <property type="protein sequence ID" value="KAG5479435.1"/>
    <property type="molecule type" value="Genomic_DNA"/>
</dbReference>
<dbReference type="OrthoDB" id="5560686at2759"/>
<proteinExistence type="predicted"/>
<evidence type="ECO:0008006" key="4">
    <source>
        <dbReference type="Google" id="ProtNLM"/>
    </source>
</evidence>
<feature type="region of interest" description="Disordered" evidence="1">
    <location>
        <begin position="278"/>
        <end position="332"/>
    </location>
</feature>
<dbReference type="GeneID" id="92514705"/>
<gene>
    <name evidence="2" type="ORF">LSCM1_04698</name>
</gene>
<dbReference type="Proteomes" id="UP000673552">
    <property type="component" value="Chromosome 21"/>
</dbReference>
<evidence type="ECO:0000256" key="1">
    <source>
        <dbReference type="SAM" id="MobiDB-lite"/>
    </source>
</evidence>
<reference evidence="2 3" key="1">
    <citation type="submission" date="2021-03" db="EMBL/GenBank/DDBJ databases">
        <title>Leishmania (Mundinia) martiniquensis Genome sequencing and assembly.</title>
        <authorList>
            <person name="Almutairi H."/>
            <person name="Gatherer D."/>
        </authorList>
    </citation>
    <scope>NUCLEOTIDE SEQUENCE [LARGE SCALE GENOMIC DNA]</scope>
    <source>
        <strain evidence="2">LSCM1</strain>
    </source>
</reference>
<protein>
    <recommendedName>
        <fullName evidence="4">SET domain-containing protein</fullName>
    </recommendedName>
</protein>
<feature type="region of interest" description="Disordered" evidence="1">
    <location>
        <begin position="522"/>
        <end position="555"/>
    </location>
</feature>
<dbReference type="AlphaFoldDB" id="A0A836KQW7"/>
<keyword evidence="3" id="KW-1185">Reference proteome</keyword>
<organism evidence="2 3">
    <name type="scientific">Leishmania martiniquensis</name>
    <dbReference type="NCBI Taxonomy" id="1580590"/>
    <lineage>
        <taxon>Eukaryota</taxon>
        <taxon>Discoba</taxon>
        <taxon>Euglenozoa</taxon>
        <taxon>Kinetoplastea</taxon>
        <taxon>Metakinetoplastina</taxon>
        <taxon>Trypanosomatida</taxon>
        <taxon>Trypanosomatidae</taxon>
        <taxon>Leishmaniinae</taxon>
        <taxon>Leishmania</taxon>
    </lineage>
</organism>